<evidence type="ECO:0000256" key="3">
    <source>
        <dbReference type="ARBA" id="ARBA00010835"/>
    </source>
</evidence>
<evidence type="ECO:0000256" key="1">
    <source>
        <dbReference type="ARBA" id="ARBA00002986"/>
    </source>
</evidence>
<evidence type="ECO:0000313" key="11">
    <source>
        <dbReference type="EMBL" id="GAX59784.1"/>
    </source>
</evidence>
<dbReference type="InterPro" id="IPR000352">
    <property type="entry name" value="Pep_chain_release_fac_I"/>
</dbReference>
<dbReference type="SUPFAM" id="SSF75620">
    <property type="entry name" value="Release factor"/>
    <property type="match status" value="1"/>
</dbReference>
<dbReference type="InterPro" id="IPR050057">
    <property type="entry name" value="Prokaryotic/Mito_RF"/>
</dbReference>
<reference evidence="12" key="1">
    <citation type="journal article" date="2017" name="Environ. Microbiol. Rep.">
        <title>Genetic Diversity of Marine Anaerobic Ammonium-Oxidizing Bacteria as Revealed by Genomic and Proteomic Analyses of 'Candidatus Scalindua japonica'.</title>
        <authorList>
            <person name="Oshiki M."/>
            <person name="Mizuto K."/>
            <person name="Kimura Z."/>
            <person name="Kindaichi T."/>
            <person name="Satoh H."/>
            <person name="Okabe S."/>
        </authorList>
    </citation>
    <scope>NUCLEOTIDE SEQUENCE [LARGE SCALE GENOMIC DNA]</scope>
    <source>
        <strain evidence="12">husup-a2</strain>
    </source>
</reference>
<dbReference type="GO" id="GO:0005829">
    <property type="term" value="C:cytosol"/>
    <property type="evidence" value="ECO:0007669"/>
    <property type="project" value="UniProtKB-ARBA"/>
</dbReference>
<feature type="domain" description="Peptide chain release factor" evidence="10">
    <location>
        <begin position="69"/>
        <end position="184"/>
    </location>
</feature>
<dbReference type="InterPro" id="IPR004373">
    <property type="entry name" value="RF-1"/>
</dbReference>
<sequence>MQINDKLLKKLREMFERHNELEKQLSDPEVIADNTRYTSYVKEHGRLSKFVAKYLQLDETLKQKEEANAIISENNGDKDLYEMARDELGSLEEKEIELFEEVKGCFFTEGDDAGKNAIIEIRAGTGGDEAALFAADLFKMYTKYAEKQKWKMEMLDSSYTEIGGFKEVTFSIEGESVYSKLCFESGTHRVQRVPTTETSGRIHTSAATVAVLPEVEDVDIKIDPKDITVDTFRSSGPGGQKVNKTSSAIRITHAPTGLVVKCMDEKSQHRNRAKAMRVLRSRLYTFMQDQTKNERDKTRRSQIGSGDRSEKIRTYNFPQNRVTDHRINLNLYSLDKIMLGELDDLIKAMMEYGKQEKMKELAATL</sequence>
<evidence type="ECO:0000256" key="5">
    <source>
        <dbReference type="ARBA" id="ARBA00022490"/>
    </source>
</evidence>
<dbReference type="Pfam" id="PF00472">
    <property type="entry name" value="RF-1"/>
    <property type="match status" value="1"/>
</dbReference>
<evidence type="ECO:0000256" key="9">
    <source>
        <dbReference type="SAM" id="MobiDB-lite"/>
    </source>
</evidence>
<dbReference type="AlphaFoldDB" id="A0A286TVA3"/>
<keyword evidence="6 7" id="KW-0648">Protein biosynthesis</keyword>
<dbReference type="PANTHER" id="PTHR43804">
    <property type="entry name" value="LD18447P"/>
    <property type="match status" value="1"/>
</dbReference>
<accession>A0A286TVA3</accession>
<organism evidence="11 12">
    <name type="scientific">Candidatus Scalindua japonica</name>
    <dbReference type="NCBI Taxonomy" id="1284222"/>
    <lineage>
        <taxon>Bacteria</taxon>
        <taxon>Pseudomonadati</taxon>
        <taxon>Planctomycetota</taxon>
        <taxon>Candidatus Brocadiia</taxon>
        <taxon>Candidatus Brocadiales</taxon>
        <taxon>Candidatus Scalinduaceae</taxon>
        <taxon>Candidatus Scalindua</taxon>
    </lineage>
</organism>
<comment type="PTM">
    <text evidence="7">Methylated by PrmC. Methylation increases the termination efficiency of RF1.</text>
</comment>
<gene>
    <name evidence="7" type="primary">prfA</name>
    <name evidence="11" type="ORF">SCALIN_C04_0272</name>
</gene>
<dbReference type="Pfam" id="PF03462">
    <property type="entry name" value="PCRF"/>
    <property type="match status" value="1"/>
</dbReference>
<comment type="caution">
    <text evidence="11">The sequence shown here is derived from an EMBL/GenBank/DDBJ whole genome shotgun (WGS) entry which is preliminary data.</text>
</comment>
<dbReference type="HAMAP" id="MF_00093">
    <property type="entry name" value="Rel_fac_1"/>
    <property type="match status" value="1"/>
</dbReference>
<comment type="similarity">
    <text evidence="3 7">Belongs to the prokaryotic/mitochondrial release factor family.</text>
</comment>
<evidence type="ECO:0000256" key="2">
    <source>
        <dbReference type="ARBA" id="ARBA00004496"/>
    </source>
</evidence>
<comment type="subcellular location">
    <subcellularLocation>
        <location evidence="2 7">Cytoplasm</location>
    </subcellularLocation>
</comment>
<protein>
    <recommendedName>
        <fullName evidence="7 8">Peptide chain release factor 1</fullName>
        <shortName evidence="7">RF-1</shortName>
    </recommendedName>
</protein>
<evidence type="ECO:0000256" key="8">
    <source>
        <dbReference type="NCBIfam" id="TIGR00019"/>
    </source>
</evidence>
<feature type="modified residue" description="N5-methylglutamine" evidence="7">
    <location>
        <position position="240"/>
    </location>
</feature>
<dbReference type="SMART" id="SM00937">
    <property type="entry name" value="PCRF"/>
    <property type="match status" value="1"/>
</dbReference>
<keyword evidence="5 7" id="KW-0963">Cytoplasm</keyword>
<dbReference type="Gene3D" id="3.30.70.1660">
    <property type="match status" value="1"/>
</dbReference>
<keyword evidence="4 7" id="KW-0488">Methylation</keyword>
<dbReference type="Proteomes" id="UP000218542">
    <property type="component" value="Unassembled WGS sequence"/>
</dbReference>
<dbReference type="PANTHER" id="PTHR43804:SF7">
    <property type="entry name" value="LD18447P"/>
    <property type="match status" value="1"/>
</dbReference>
<proteinExistence type="inferred from homology"/>
<dbReference type="Gene3D" id="3.30.160.20">
    <property type="match status" value="1"/>
</dbReference>
<dbReference type="Gene3D" id="6.10.140.1950">
    <property type="match status" value="1"/>
</dbReference>
<evidence type="ECO:0000313" key="12">
    <source>
        <dbReference type="Proteomes" id="UP000218542"/>
    </source>
</evidence>
<name>A0A286TVA3_9BACT</name>
<dbReference type="FunFam" id="3.30.70.1660:FF:000004">
    <property type="entry name" value="Peptide chain release factor 1"/>
    <property type="match status" value="1"/>
</dbReference>
<dbReference type="OrthoDB" id="9806673at2"/>
<evidence type="ECO:0000259" key="10">
    <source>
        <dbReference type="SMART" id="SM00937"/>
    </source>
</evidence>
<dbReference type="InterPro" id="IPR005139">
    <property type="entry name" value="PCRF"/>
</dbReference>
<keyword evidence="12" id="KW-1185">Reference proteome</keyword>
<evidence type="ECO:0000256" key="4">
    <source>
        <dbReference type="ARBA" id="ARBA00022481"/>
    </source>
</evidence>
<dbReference type="GO" id="GO:0016149">
    <property type="term" value="F:translation release factor activity, codon specific"/>
    <property type="evidence" value="ECO:0007669"/>
    <property type="project" value="UniProtKB-UniRule"/>
</dbReference>
<dbReference type="FunFam" id="3.30.160.20:FF:000004">
    <property type="entry name" value="Peptide chain release factor 1"/>
    <property type="match status" value="1"/>
</dbReference>
<feature type="region of interest" description="Disordered" evidence="9">
    <location>
        <begin position="290"/>
        <end position="312"/>
    </location>
</feature>
<dbReference type="NCBIfam" id="TIGR00019">
    <property type="entry name" value="prfA"/>
    <property type="match status" value="1"/>
</dbReference>
<dbReference type="EMBL" id="BAOS01000004">
    <property type="protein sequence ID" value="GAX59784.1"/>
    <property type="molecule type" value="Genomic_DNA"/>
</dbReference>
<dbReference type="NCBIfam" id="NF001859">
    <property type="entry name" value="PRK00591.1"/>
    <property type="match status" value="1"/>
</dbReference>
<dbReference type="InterPro" id="IPR045853">
    <property type="entry name" value="Pep_chain_release_fac_I_sf"/>
</dbReference>
<dbReference type="FunFam" id="3.30.70.1660:FF:000002">
    <property type="entry name" value="Peptide chain release factor 1"/>
    <property type="match status" value="1"/>
</dbReference>
<evidence type="ECO:0000256" key="6">
    <source>
        <dbReference type="ARBA" id="ARBA00022917"/>
    </source>
</evidence>
<evidence type="ECO:0000256" key="7">
    <source>
        <dbReference type="HAMAP-Rule" id="MF_00093"/>
    </source>
</evidence>
<comment type="function">
    <text evidence="1 7">Peptide chain release factor 1 directs the termination of translation in response to the peptide chain termination codons UAG and UAA.</text>
</comment>